<feature type="transmembrane region" description="Helical" evidence="2">
    <location>
        <begin position="305"/>
        <end position="328"/>
    </location>
</feature>
<evidence type="ECO:0000313" key="3">
    <source>
        <dbReference type="EMBL" id="BBW99944.1"/>
    </source>
</evidence>
<name>A0AAD1H860_9MYCO</name>
<dbReference type="KEGG" id="mmor:MMOR_08810"/>
<proteinExistence type="predicted"/>
<keyword evidence="4" id="KW-1185">Reference proteome</keyword>
<keyword evidence="2" id="KW-1133">Transmembrane helix</keyword>
<dbReference type="EMBL" id="AP022560">
    <property type="protein sequence ID" value="BBW99944.1"/>
    <property type="molecule type" value="Genomic_DNA"/>
</dbReference>
<keyword evidence="2" id="KW-0472">Membrane</keyword>
<keyword evidence="2" id="KW-0812">Transmembrane</keyword>
<dbReference type="Proteomes" id="UP000466681">
    <property type="component" value="Chromosome"/>
</dbReference>
<evidence type="ECO:0000256" key="1">
    <source>
        <dbReference type="SAM" id="MobiDB-lite"/>
    </source>
</evidence>
<organism evidence="3 4">
    <name type="scientific">Mycolicibacterium moriokaense</name>
    <dbReference type="NCBI Taxonomy" id="39691"/>
    <lineage>
        <taxon>Bacteria</taxon>
        <taxon>Bacillati</taxon>
        <taxon>Actinomycetota</taxon>
        <taxon>Actinomycetes</taxon>
        <taxon>Mycobacteriales</taxon>
        <taxon>Mycobacteriaceae</taxon>
        <taxon>Mycolicibacterium</taxon>
    </lineage>
</organism>
<gene>
    <name evidence="3" type="ORF">MMOR_08810</name>
</gene>
<evidence type="ECO:0000313" key="4">
    <source>
        <dbReference type="Proteomes" id="UP000466681"/>
    </source>
</evidence>
<accession>A0AAD1H860</accession>
<sequence length="336" mass="35891">MSEEATSGETTTGTTEQVGGTTVEDSGSIEPAAGVTTTPEPQRVEALPENIERAMNAKAVEEVPPPAPPEEIDKLKNLILSPDGSTDGASTPTSASLAAVEQKVLQWQPDWVQYDKYYRPLISNPYPDPLQIVYDVGGVPRTLVIEPFGRIVTEVRDLGSYNFTALRLNLLGIPIDIAVGNFFGGGYLPAPGQPPPPPPPPVRTLTDVPVQVKYTDATYRPIVVRRVVDVGPDPSQGGAHKVLLDGVTPAWGEWKQNEQGVPQFEVHQTQSFPGMEAPAEGPLPGDYDLQLVSDSKPTGLSGRDITLIVAAVMAAAVGIGAIVLTVFLGKRRRPQH</sequence>
<reference evidence="3 4" key="1">
    <citation type="journal article" date="2019" name="Emerg. Microbes Infect.">
        <title>Comprehensive subspecies identification of 175 nontuberculous mycobacteria species based on 7547 genomic profiles.</title>
        <authorList>
            <person name="Matsumoto Y."/>
            <person name="Kinjo T."/>
            <person name="Motooka D."/>
            <person name="Nabeya D."/>
            <person name="Jung N."/>
            <person name="Uechi K."/>
            <person name="Horii T."/>
            <person name="Iida T."/>
            <person name="Fujita J."/>
            <person name="Nakamura S."/>
        </authorList>
    </citation>
    <scope>NUCLEOTIDE SEQUENCE [LARGE SCALE GENOMIC DNA]</scope>
    <source>
        <strain evidence="3 4">JCM 6375</strain>
    </source>
</reference>
<feature type="region of interest" description="Disordered" evidence="1">
    <location>
        <begin position="1"/>
        <end position="44"/>
    </location>
</feature>
<feature type="compositionally biased region" description="Low complexity" evidence="1">
    <location>
        <begin position="1"/>
        <end position="24"/>
    </location>
</feature>
<dbReference type="AlphaFoldDB" id="A0AAD1H860"/>
<protein>
    <submittedName>
        <fullName evidence="3">Uncharacterized protein</fullName>
    </submittedName>
</protein>
<evidence type="ECO:0000256" key="2">
    <source>
        <dbReference type="SAM" id="Phobius"/>
    </source>
</evidence>